<comment type="subcellular location">
    <subcellularLocation>
        <location evidence="1">Cytoplasm</location>
    </subcellularLocation>
</comment>
<evidence type="ECO:0000313" key="8">
    <source>
        <dbReference type="EMBL" id="GAH35265.1"/>
    </source>
</evidence>
<dbReference type="PANTHER" id="PTHR30473:SF1">
    <property type="entry name" value="PHOH-LIKE PROTEIN"/>
    <property type="match status" value="1"/>
</dbReference>
<comment type="similarity">
    <text evidence="2">Belongs to the PhoH family.</text>
</comment>
<protein>
    <recommendedName>
        <fullName evidence="6">PhoH-like protein</fullName>
    </recommendedName>
</protein>
<accession>X1FRU2</accession>
<dbReference type="GO" id="GO:0005524">
    <property type="term" value="F:ATP binding"/>
    <property type="evidence" value="ECO:0007669"/>
    <property type="project" value="UniProtKB-KW"/>
</dbReference>
<feature type="non-terminal residue" evidence="8">
    <location>
        <position position="1"/>
    </location>
</feature>
<dbReference type="InterPro" id="IPR027417">
    <property type="entry name" value="P-loop_NTPase"/>
</dbReference>
<dbReference type="Gene3D" id="3.40.50.300">
    <property type="entry name" value="P-loop containing nucleotide triphosphate hydrolases"/>
    <property type="match status" value="1"/>
</dbReference>
<evidence type="ECO:0000256" key="3">
    <source>
        <dbReference type="ARBA" id="ARBA00022490"/>
    </source>
</evidence>
<dbReference type="FunFam" id="3.40.50.300:FF:000013">
    <property type="entry name" value="PhoH family ATPase"/>
    <property type="match status" value="1"/>
</dbReference>
<reference evidence="8" key="1">
    <citation type="journal article" date="2014" name="Front. Microbiol.">
        <title>High frequency of phylogenetically diverse reductive dehalogenase-homologous genes in deep subseafloor sedimentary metagenomes.</title>
        <authorList>
            <person name="Kawai M."/>
            <person name="Futagami T."/>
            <person name="Toyoda A."/>
            <person name="Takaki Y."/>
            <person name="Nishi S."/>
            <person name="Hori S."/>
            <person name="Arai W."/>
            <person name="Tsubouchi T."/>
            <person name="Morono Y."/>
            <person name="Uchiyama I."/>
            <person name="Ito T."/>
            <person name="Fujiyama A."/>
            <person name="Inagaki F."/>
            <person name="Takami H."/>
        </authorList>
    </citation>
    <scope>NUCLEOTIDE SEQUENCE</scope>
    <source>
        <strain evidence="8">Expedition CK06-06</strain>
    </source>
</reference>
<organism evidence="8">
    <name type="scientific">marine sediment metagenome</name>
    <dbReference type="NCBI Taxonomy" id="412755"/>
    <lineage>
        <taxon>unclassified sequences</taxon>
        <taxon>metagenomes</taxon>
        <taxon>ecological metagenomes</taxon>
    </lineage>
</organism>
<feature type="domain" description="PhoH-like protein" evidence="7">
    <location>
        <begin position="106"/>
        <end position="309"/>
    </location>
</feature>
<proteinExistence type="inferred from homology"/>
<dbReference type="SUPFAM" id="SSF52540">
    <property type="entry name" value="P-loop containing nucleoside triphosphate hydrolases"/>
    <property type="match status" value="1"/>
</dbReference>
<dbReference type="InterPro" id="IPR051451">
    <property type="entry name" value="PhoH2-like"/>
</dbReference>
<keyword evidence="5" id="KW-0067">ATP-binding</keyword>
<evidence type="ECO:0000256" key="4">
    <source>
        <dbReference type="ARBA" id="ARBA00022741"/>
    </source>
</evidence>
<dbReference type="Pfam" id="PF02562">
    <property type="entry name" value="PhoH"/>
    <property type="match status" value="1"/>
</dbReference>
<evidence type="ECO:0000256" key="6">
    <source>
        <dbReference type="ARBA" id="ARBA00039970"/>
    </source>
</evidence>
<evidence type="ECO:0000256" key="2">
    <source>
        <dbReference type="ARBA" id="ARBA00010393"/>
    </source>
</evidence>
<evidence type="ECO:0000259" key="7">
    <source>
        <dbReference type="Pfam" id="PF02562"/>
    </source>
</evidence>
<keyword evidence="4" id="KW-0547">Nucleotide-binding</keyword>
<evidence type="ECO:0000256" key="1">
    <source>
        <dbReference type="ARBA" id="ARBA00004496"/>
    </source>
</evidence>
<dbReference type="GO" id="GO:0005829">
    <property type="term" value="C:cytosol"/>
    <property type="evidence" value="ECO:0007669"/>
    <property type="project" value="TreeGrafter"/>
</dbReference>
<dbReference type="AlphaFoldDB" id="X1FRU2"/>
<dbReference type="PANTHER" id="PTHR30473">
    <property type="entry name" value="PROTEIN PHOH"/>
    <property type="match status" value="1"/>
</dbReference>
<gene>
    <name evidence="8" type="ORF">S03H2_10425</name>
</gene>
<dbReference type="InterPro" id="IPR003714">
    <property type="entry name" value="PhoH"/>
</dbReference>
<evidence type="ECO:0000256" key="5">
    <source>
        <dbReference type="ARBA" id="ARBA00022840"/>
    </source>
</evidence>
<name>X1FRU2_9ZZZZ</name>
<keyword evidence="3" id="KW-0963">Cytoplasm</keyword>
<dbReference type="EMBL" id="BARU01005361">
    <property type="protein sequence ID" value="GAH35265.1"/>
    <property type="molecule type" value="Genomic_DNA"/>
</dbReference>
<sequence>QKILYLEDIDPVNIYGSNNSLLNKIIGSFPKLKIIARGNEIKVIGEESLIADFEEKFEGLIEFYLKYNKLEEADIDKLFFDSVMQSHIKNGDLDEVLIFGNGGQPIKPRTVNQINLVKEFFLNDLLMVVGPAGTGKTYLAIALAVRALRNKEVEKITLTRPAVEAGEHLGFLPGDVKEKLEPYLQPLYDALRDMIPAKKLVGYIEDGIIQIAPLAYMRGRTLENAVVILDEAQNTTVNQLKMFLTRMGQSSKFIVTGDITQIDLPRKSDSGLWQAVNLLKGIDGISILEFDEQDIMRHKLVKHIVRAYEKKGKRQKAKVKREVSR</sequence>
<comment type="caution">
    <text evidence="8">The sequence shown here is derived from an EMBL/GenBank/DDBJ whole genome shotgun (WGS) entry which is preliminary data.</text>
</comment>